<evidence type="ECO:0000313" key="2">
    <source>
        <dbReference type="EMBL" id="PPQ71200.1"/>
    </source>
</evidence>
<proteinExistence type="predicted"/>
<accession>A0A409VY93</accession>
<protein>
    <recommendedName>
        <fullName evidence="1">CHAT domain-containing protein</fullName>
    </recommendedName>
</protein>
<evidence type="ECO:0000259" key="1">
    <source>
        <dbReference type="Pfam" id="PF12770"/>
    </source>
</evidence>
<organism evidence="2 3">
    <name type="scientific">Gymnopilus dilepis</name>
    <dbReference type="NCBI Taxonomy" id="231916"/>
    <lineage>
        <taxon>Eukaryota</taxon>
        <taxon>Fungi</taxon>
        <taxon>Dikarya</taxon>
        <taxon>Basidiomycota</taxon>
        <taxon>Agaricomycotina</taxon>
        <taxon>Agaricomycetes</taxon>
        <taxon>Agaricomycetidae</taxon>
        <taxon>Agaricales</taxon>
        <taxon>Agaricineae</taxon>
        <taxon>Hymenogastraceae</taxon>
        <taxon>Gymnopilus</taxon>
    </lineage>
</organism>
<dbReference type="InterPro" id="IPR024983">
    <property type="entry name" value="CHAT_dom"/>
</dbReference>
<dbReference type="EMBL" id="NHYE01005512">
    <property type="protein sequence ID" value="PPQ71200.1"/>
    <property type="molecule type" value="Genomic_DNA"/>
</dbReference>
<dbReference type="OrthoDB" id="9991317at2759"/>
<dbReference type="Pfam" id="PF12770">
    <property type="entry name" value="CHAT"/>
    <property type="match status" value="1"/>
</dbReference>
<dbReference type="Gene3D" id="1.25.40.10">
    <property type="entry name" value="Tetratricopeptide repeat domain"/>
    <property type="match status" value="1"/>
</dbReference>
<dbReference type="STRING" id="231916.A0A409VY93"/>
<dbReference type="InParanoid" id="A0A409VY93"/>
<sequence>MNDSHLENDDGQDDAKNIANLTQQIHVAKEIVENLPEGHTDLPGHLYSISKLHLSLFRYSGKLDHVEEAISSGHLAVSLASERDATLFVYLCQLATGYETRFQHSHKIEDLSLSISYQQQSVDFTPEGHPTLSMQLSDLGALYLQRYQWTEKKADVSEAISCQKKAIALASVGDSHRPALLHTLGALHTTQFECTGDMTNVAEAILAIQESIQLTPNNDPQLSNRLNDLASSYHLCYRANKELLELEKAISLRETALELTPDNHPDLSIRLYNLGFSYENLFRETGRRKDLDKATSNYSKAIATTTGIPSFRLLASKRLAKISEDVYPVESIKAYTQAVQLVAQSASLHETIEVRHSNLRHISNTSTQAAAFAFKIGRSDLALEWLEQGRGLVWSQLNDLRTPLGDLEGIRPGLVNDITTVAKAVEASSYQQAVSSEDGNYEEREKKSEFHTKVVQEWDDLLAEVRQVQGFEGFLKPLSSSEILARLPTTGLVVVVNVDKERCDALALIPGLNQPTHIPLPAFSYSKAVALRAKMHANLRASGVRMRDAGLILRGMRMEREAGLKEILGQLWHLVAKPILEGLGYTVRPAEKRRIWWCTTGPLSSLPIHAAGLYSEKLSEAGDTLSDFAISSYAPTIRALLDRSKNTEEIPRVKKSGLLLVSQPYTPGFPPIPKALDEMRLVETVVKNHGVDVHCLEGEAATMESTSKEMEAYSSVHFACHASQNRDHPLQSAFALHDGRLDLSSIIHKQLQGVELAFLSACQTSTGDESLPEEAVHLAAGMLAAGYKGVIATMWSIRDAYAPKFAEDFYACLLGSTEPVDAGRQDAAHALHYASQNLRRKLLDDGIDLESSLRIWVPYIHFGL</sequence>
<dbReference type="InterPro" id="IPR011990">
    <property type="entry name" value="TPR-like_helical_dom_sf"/>
</dbReference>
<evidence type="ECO:0000313" key="3">
    <source>
        <dbReference type="Proteomes" id="UP000284706"/>
    </source>
</evidence>
<reference evidence="2 3" key="1">
    <citation type="journal article" date="2018" name="Evol. Lett.">
        <title>Horizontal gene cluster transfer increased hallucinogenic mushroom diversity.</title>
        <authorList>
            <person name="Reynolds H.T."/>
            <person name="Vijayakumar V."/>
            <person name="Gluck-Thaler E."/>
            <person name="Korotkin H.B."/>
            <person name="Matheny P.B."/>
            <person name="Slot J.C."/>
        </authorList>
    </citation>
    <scope>NUCLEOTIDE SEQUENCE [LARGE SCALE GENOMIC DNA]</scope>
    <source>
        <strain evidence="2 3">SRW20</strain>
    </source>
</reference>
<name>A0A409VY93_9AGAR</name>
<keyword evidence="3" id="KW-1185">Reference proteome</keyword>
<dbReference type="Proteomes" id="UP000284706">
    <property type="component" value="Unassembled WGS sequence"/>
</dbReference>
<gene>
    <name evidence="2" type="ORF">CVT26_011013</name>
</gene>
<dbReference type="SUPFAM" id="SSF48452">
    <property type="entry name" value="TPR-like"/>
    <property type="match status" value="2"/>
</dbReference>
<comment type="caution">
    <text evidence="2">The sequence shown here is derived from an EMBL/GenBank/DDBJ whole genome shotgun (WGS) entry which is preliminary data.</text>
</comment>
<feature type="domain" description="CHAT" evidence="1">
    <location>
        <begin position="566"/>
        <end position="863"/>
    </location>
</feature>
<dbReference type="AlphaFoldDB" id="A0A409VY93"/>